<evidence type="ECO:0000313" key="2">
    <source>
        <dbReference type="EMBL" id="MFC7319601.1"/>
    </source>
</evidence>
<keyword evidence="1" id="KW-1133">Transmembrane helix</keyword>
<feature type="transmembrane region" description="Helical" evidence="1">
    <location>
        <begin position="5"/>
        <end position="24"/>
    </location>
</feature>
<sequence length="68" mass="7838">MKKYIIFFISFPLIYIVLQITSGWVLTVLHTPDFTSYSKAGDTMASPVLFIILSMIPAIYLSYKWKTN</sequence>
<comment type="caution">
    <text evidence="2">The sequence shown here is derived from an EMBL/GenBank/DDBJ whole genome shotgun (WGS) entry which is preliminary data.</text>
</comment>
<keyword evidence="3" id="KW-1185">Reference proteome</keyword>
<keyword evidence="1" id="KW-0812">Transmembrane</keyword>
<evidence type="ECO:0000313" key="3">
    <source>
        <dbReference type="Proteomes" id="UP001596494"/>
    </source>
</evidence>
<keyword evidence="1" id="KW-0472">Membrane</keyword>
<accession>A0ABW2JYN8</accession>
<name>A0ABW2JYN8_9BACI</name>
<dbReference type="RefSeq" id="WP_289215397.1">
    <property type="nucleotide sequence ID" value="NZ_JAPVRC010000003.1"/>
</dbReference>
<organism evidence="2 3">
    <name type="scientific">Halobacillus campisalis</name>
    <dbReference type="NCBI Taxonomy" id="435909"/>
    <lineage>
        <taxon>Bacteria</taxon>
        <taxon>Bacillati</taxon>
        <taxon>Bacillota</taxon>
        <taxon>Bacilli</taxon>
        <taxon>Bacillales</taxon>
        <taxon>Bacillaceae</taxon>
        <taxon>Halobacillus</taxon>
    </lineage>
</organism>
<evidence type="ECO:0000256" key="1">
    <source>
        <dbReference type="SAM" id="Phobius"/>
    </source>
</evidence>
<proteinExistence type="predicted"/>
<gene>
    <name evidence="2" type="ORF">ACFQMN_01715</name>
</gene>
<reference evidence="3" key="1">
    <citation type="journal article" date="2019" name="Int. J. Syst. Evol. Microbiol.">
        <title>The Global Catalogue of Microorganisms (GCM) 10K type strain sequencing project: providing services to taxonomists for standard genome sequencing and annotation.</title>
        <authorList>
            <consortium name="The Broad Institute Genomics Platform"/>
            <consortium name="The Broad Institute Genome Sequencing Center for Infectious Disease"/>
            <person name="Wu L."/>
            <person name="Ma J."/>
        </authorList>
    </citation>
    <scope>NUCLEOTIDE SEQUENCE [LARGE SCALE GENOMIC DNA]</scope>
    <source>
        <strain evidence="3">CCUG 73951</strain>
    </source>
</reference>
<dbReference type="Proteomes" id="UP001596494">
    <property type="component" value="Unassembled WGS sequence"/>
</dbReference>
<feature type="transmembrane region" description="Helical" evidence="1">
    <location>
        <begin position="44"/>
        <end position="63"/>
    </location>
</feature>
<dbReference type="EMBL" id="JBHTBY010000001">
    <property type="protein sequence ID" value="MFC7319601.1"/>
    <property type="molecule type" value="Genomic_DNA"/>
</dbReference>
<protein>
    <submittedName>
        <fullName evidence="2">Uncharacterized protein</fullName>
    </submittedName>
</protein>